<accession>A0A0E9PAK7</accession>
<dbReference type="EMBL" id="GBXM01107033">
    <property type="protein sequence ID" value="JAH01544.1"/>
    <property type="molecule type" value="Transcribed_RNA"/>
</dbReference>
<reference evidence="1" key="1">
    <citation type="submission" date="2014-11" db="EMBL/GenBank/DDBJ databases">
        <authorList>
            <person name="Amaro Gonzalez C."/>
        </authorList>
    </citation>
    <scope>NUCLEOTIDE SEQUENCE</scope>
</reference>
<proteinExistence type="predicted"/>
<dbReference type="AlphaFoldDB" id="A0A0E9PAK7"/>
<name>A0A0E9PAK7_ANGAN</name>
<organism evidence="1">
    <name type="scientific">Anguilla anguilla</name>
    <name type="common">European freshwater eel</name>
    <name type="synonym">Muraena anguilla</name>
    <dbReference type="NCBI Taxonomy" id="7936"/>
    <lineage>
        <taxon>Eukaryota</taxon>
        <taxon>Metazoa</taxon>
        <taxon>Chordata</taxon>
        <taxon>Craniata</taxon>
        <taxon>Vertebrata</taxon>
        <taxon>Euteleostomi</taxon>
        <taxon>Actinopterygii</taxon>
        <taxon>Neopterygii</taxon>
        <taxon>Teleostei</taxon>
        <taxon>Anguilliformes</taxon>
        <taxon>Anguillidae</taxon>
        <taxon>Anguilla</taxon>
    </lineage>
</organism>
<evidence type="ECO:0000313" key="1">
    <source>
        <dbReference type="EMBL" id="JAH01544.1"/>
    </source>
</evidence>
<sequence length="26" mass="3050">MQMVLLATDVLGLLEHWWNPSTLAYF</sequence>
<reference evidence="1" key="2">
    <citation type="journal article" date="2015" name="Fish Shellfish Immunol.">
        <title>Early steps in the European eel (Anguilla anguilla)-Vibrio vulnificus interaction in the gills: Role of the RtxA13 toxin.</title>
        <authorList>
            <person name="Callol A."/>
            <person name="Pajuelo D."/>
            <person name="Ebbesson L."/>
            <person name="Teles M."/>
            <person name="MacKenzie S."/>
            <person name="Amaro C."/>
        </authorList>
    </citation>
    <scope>NUCLEOTIDE SEQUENCE</scope>
</reference>
<protein>
    <submittedName>
        <fullName evidence="1">Uncharacterized protein</fullName>
    </submittedName>
</protein>